<evidence type="ECO:0000313" key="2">
    <source>
        <dbReference type="EnsemblMetazoa" id="PPAI001104-PA"/>
    </source>
</evidence>
<dbReference type="Pfam" id="PF00089">
    <property type="entry name" value="Trypsin"/>
    <property type="match status" value="1"/>
</dbReference>
<keyword evidence="3" id="KW-1185">Reference proteome</keyword>
<dbReference type="AlphaFoldDB" id="A0A1B0D181"/>
<dbReference type="EMBL" id="AJVK01002440">
    <property type="status" value="NOT_ANNOTATED_CDS"/>
    <property type="molecule type" value="Genomic_DNA"/>
</dbReference>
<dbReference type="VEuPathDB" id="VectorBase:PPAI001104"/>
<dbReference type="PROSITE" id="PS50240">
    <property type="entry name" value="TRYPSIN_DOM"/>
    <property type="match status" value="1"/>
</dbReference>
<dbReference type="SMART" id="SM00020">
    <property type="entry name" value="Tryp_SPc"/>
    <property type="match status" value="1"/>
</dbReference>
<comment type="similarity">
    <text evidence="1">Belongs to the peptidase S1 family. CLIP subfamily.</text>
</comment>
<reference evidence="2" key="1">
    <citation type="submission" date="2022-08" db="UniProtKB">
        <authorList>
            <consortium name="EnsemblMetazoa"/>
        </authorList>
    </citation>
    <scope>IDENTIFICATION</scope>
    <source>
        <strain evidence="2">Israel</strain>
    </source>
</reference>
<sequence>MEKFLVIFLFYATLAGCTPQESDAELFIGSLENVDEPTHQQQRSYYQTSCFGFQNCVPLSNCPEMHFEAAKACYLGDRSLFCGTSGSEPMVCCTNNAEHTDTQQSGSPINTDCGKSLVRGQFYKGLGAFPFAARVGFKIRIGEFDTSHDPDCAGSGFCAPSALNHAISHVVVHPDYEAGKYHHDIALLILRTPINFTVAAQPLCLYPDRTNLIVGKRATIVGWGKISSVGVKSTEMQFLEVPLAPWELCLKVYGTTGALDSPKSIEGQWMCAGGENRDACQGFGGAPLVIREDNIYNQIGIMSFGSDNCGSPKIPSVYTSISFFYQWIQDNIPVE</sequence>
<dbReference type="EnsemblMetazoa" id="PPAI001104-RA">
    <property type="protein sequence ID" value="PPAI001104-PA"/>
    <property type="gene ID" value="PPAI001104"/>
</dbReference>
<dbReference type="CDD" id="cd00190">
    <property type="entry name" value="Tryp_SPc"/>
    <property type="match status" value="1"/>
</dbReference>
<dbReference type="SUPFAM" id="SSF50494">
    <property type="entry name" value="Trypsin-like serine proteases"/>
    <property type="match status" value="1"/>
</dbReference>
<evidence type="ECO:0000313" key="3">
    <source>
        <dbReference type="Proteomes" id="UP000092462"/>
    </source>
</evidence>
<dbReference type="InterPro" id="IPR001254">
    <property type="entry name" value="Trypsin_dom"/>
</dbReference>
<name>A0A1B0D181_PHLPP</name>
<dbReference type="InterPro" id="IPR043504">
    <property type="entry name" value="Peptidase_S1_PA_chymotrypsin"/>
</dbReference>
<evidence type="ECO:0000256" key="1">
    <source>
        <dbReference type="ARBA" id="ARBA00024195"/>
    </source>
</evidence>
<dbReference type="Gene3D" id="2.40.10.10">
    <property type="entry name" value="Trypsin-like serine proteases"/>
    <property type="match status" value="1"/>
</dbReference>
<dbReference type="Proteomes" id="UP000092462">
    <property type="component" value="Unassembled WGS sequence"/>
</dbReference>
<dbReference type="InterPro" id="IPR009003">
    <property type="entry name" value="Peptidase_S1_PA"/>
</dbReference>
<dbReference type="PANTHER" id="PTHR24258">
    <property type="entry name" value="SERINE PROTEASE-RELATED"/>
    <property type="match status" value="1"/>
</dbReference>
<protein>
    <submittedName>
        <fullName evidence="2">Uncharacterized protein</fullName>
    </submittedName>
</protein>
<organism evidence="2 3">
    <name type="scientific">Phlebotomus papatasi</name>
    <name type="common">Sandfly</name>
    <dbReference type="NCBI Taxonomy" id="29031"/>
    <lineage>
        <taxon>Eukaryota</taxon>
        <taxon>Metazoa</taxon>
        <taxon>Ecdysozoa</taxon>
        <taxon>Arthropoda</taxon>
        <taxon>Hexapoda</taxon>
        <taxon>Insecta</taxon>
        <taxon>Pterygota</taxon>
        <taxon>Neoptera</taxon>
        <taxon>Endopterygota</taxon>
        <taxon>Diptera</taxon>
        <taxon>Nematocera</taxon>
        <taxon>Psychodoidea</taxon>
        <taxon>Psychodidae</taxon>
        <taxon>Phlebotomus</taxon>
        <taxon>Phlebotomus</taxon>
    </lineage>
</organism>
<accession>A0A1B0D181</accession>
<dbReference type="VEuPathDB" id="VectorBase:PPAPM1_000497"/>
<dbReference type="GO" id="GO:0004252">
    <property type="term" value="F:serine-type endopeptidase activity"/>
    <property type="evidence" value="ECO:0007669"/>
    <property type="project" value="InterPro"/>
</dbReference>
<proteinExistence type="inferred from homology"/>
<dbReference type="PANTHER" id="PTHR24258:SF145">
    <property type="entry name" value="SERINE PROTEASE EASTER-LIKE PROTEIN"/>
    <property type="match status" value="1"/>
</dbReference>
<dbReference type="PROSITE" id="PS51257">
    <property type="entry name" value="PROKAR_LIPOPROTEIN"/>
    <property type="match status" value="1"/>
</dbReference>
<dbReference type="GO" id="GO:0006508">
    <property type="term" value="P:proteolysis"/>
    <property type="evidence" value="ECO:0007669"/>
    <property type="project" value="InterPro"/>
</dbReference>